<dbReference type="GO" id="GO:0030429">
    <property type="term" value="F:kynureninase activity"/>
    <property type="evidence" value="ECO:0007669"/>
    <property type="project" value="UniProtKB-UniRule"/>
</dbReference>
<comment type="pathway">
    <text evidence="4 6">Cofactor biosynthesis; NAD(+) biosynthesis; quinolinate from L-kynurenine: step 2/3.</text>
</comment>
<proteinExistence type="inferred from homology"/>
<gene>
    <name evidence="4 7" type="primary">kynU</name>
    <name evidence="7" type="ORF">JJB09_15330</name>
</gene>
<evidence type="ECO:0000256" key="1">
    <source>
        <dbReference type="ARBA" id="ARBA00022642"/>
    </source>
</evidence>
<dbReference type="GO" id="GO:0009435">
    <property type="term" value="P:NAD+ biosynthetic process"/>
    <property type="evidence" value="ECO:0007669"/>
    <property type="project" value="UniProtKB-UniRule"/>
</dbReference>
<comment type="function">
    <text evidence="4 6">Catalyzes the cleavage of L-kynurenine (L-Kyn) and L-3-hydroxykynurenine (L-3OHKyn) into anthranilic acid (AA) and 3-hydroxyanthranilic acid (3-OHAA), respectively.</text>
</comment>
<feature type="binding site" evidence="4">
    <location>
        <position position="96"/>
    </location>
    <ligand>
        <name>pyridoxal 5'-phosphate</name>
        <dbReference type="ChEBI" id="CHEBI:597326"/>
    </ligand>
</feature>
<dbReference type="GO" id="GO:0019805">
    <property type="term" value="P:quinolinate biosynthetic process"/>
    <property type="evidence" value="ECO:0007669"/>
    <property type="project" value="UniProtKB-UniRule"/>
</dbReference>
<dbReference type="InterPro" id="IPR015424">
    <property type="entry name" value="PyrdxlP-dep_Trfase"/>
</dbReference>
<protein>
    <recommendedName>
        <fullName evidence="4 5">Kynureninase</fullName>
        <ecNumber evidence="4 5">3.7.1.3</ecNumber>
    </recommendedName>
    <alternativeName>
        <fullName evidence="4">L-kynurenine hydrolase</fullName>
    </alternativeName>
</protein>
<feature type="binding site" evidence="4">
    <location>
        <position position="195"/>
    </location>
    <ligand>
        <name>pyridoxal 5'-phosphate</name>
        <dbReference type="ChEBI" id="CHEBI:597326"/>
    </ligand>
</feature>
<organism evidence="7 8">
    <name type="scientific">Rhizobium setariae</name>
    <dbReference type="NCBI Taxonomy" id="2801340"/>
    <lineage>
        <taxon>Bacteria</taxon>
        <taxon>Pseudomonadati</taxon>
        <taxon>Pseudomonadota</taxon>
        <taxon>Alphaproteobacteria</taxon>
        <taxon>Hyphomicrobiales</taxon>
        <taxon>Rhizobiaceae</taxon>
        <taxon>Rhizobium/Agrobacterium group</taxon>
        <taxon>Rhizobium</taxon>
    </lineage>
</organism>
<feature type="modified residue" description="N6-(pyridoxal phosphate)lysine" evidence="4">
    <location>
        <position position="221"/>
    </location>
</feature>
<dbReference type="PIRSF" id="PIRSF038800">
    <property type="entry name" value="KYNU"/>
    <property type="match status" value="1"/>
</dbReference>
<comment type="catalytic activity">
    <reaction evidence="4 6">
        <text>L-kynurenine + H2O = anthranilate + L-alanine + H(+)</text>
        <dbReference type="Rhea" id="RHEA:16813"/>
        <dbReference type="ChEBI" id="CHEBI:15377"/>
        <dbReference type="ChEBI" id="CHEBI:15378"/>
        <dbReference type="ChEBI" id="CHEBI:16567"/>
        <dbReference type="ChEBI" id="CHEBI:57959"/>
        <dbReference type="ChEBI" id="CHEBI:57972"/>
        <dbReference type="EC" id="3.7.1.3"/>
    </reaction>
</comment>
<dbReference type="GO" id="GO:0030170">
    <property type="term" value="F:pyridoxal phosphate binding"/>
    <property type="evidence" value="ECO:0007669"/>
    <property type="project" value="UniProtKB-UniRule"/>
</dbReference>
<comment type="similarity">
    <text evidence="4 6">Belongs to the kynureninase family.</text>
</comment>
<dbReference type="PANTHER" id="PTHR14084:SF0">
    <property type="entry name" value="KYNURENINASE"/>
    <property type="match status" value="1"/>
</dbReference>
<dbReference type="Gene3D" id="3.90.1150.10">
    <property type="entry name" value="Aspartate Aminotransferase, domain 1"/>
    <property type="match status" value="1"/>
</dbReference>
<comment type="caution">
    <text evidence="7">The sequence shown here is derived from an EMBL/GenBank/DDBJ whole genome shotgun (WGS) entry which is preliminary data.</text>
</comment>
<accession>A0A936YMZ6</accession>
<dbReference type="Pfam" id="PF22580">
    <property type="entry name" value="KYNU_C"/>
    <property type="match status" value="1"/>
</dbReference>
<dbReference type="GO" id="GO:0097053">
    <property type="term" value="P:L-kynurenine catabolic process"/>
    <property type="evidence" value="ECO:0007669"/>
    <property type="project" value="UniProtKB-UniRule"/>
</dbReference>
<dbReference type="Proteomes" id="UP000633219">
    <property type="component" value="Unassembled WGS sequence"/>
</dbReference>
<keyword evidence="3 4" id="KW-0663">Pyridoxal phosphate</keyword>
<comment type="pathway">
    <text evidence="4 6">Amino-acid degradation; L-kynurenine degradation; L-alanine and anthranilate from L-kynurenine: step 1/1.</text>
</comment>
<feature type="binding site" evidence="4">
    <location>
        <position position="220"/>
    </location>
    <ligand>
        <name>pyridoxal 5'-phosphate</name>
        <dbReference type="ChEBI" id="CHEBI:597326"/>
    </ligand>
</feature>
<dbReference type="InterPro" id="IPR010111">
    <property type="entry name" value="Kynureninase"/>
</dbReference>
<dbReference type="Gene3D" id="3.40.640.10">
    <property type="entry name" value="Type I PLP-dependent aspartate aminotransferase-like (Major domain)"/>
    <property type="match status" value="1"/>
</dbReference>
<feature type="binding site" evidence="4">
    <location>
        <position position="166"/>
    </location>
    <ligand>
        <name>pyridoxal 5'-phosphate</name>
        <dbReference type="ChEBI" id="CHEBI:597326"/>
    </ligand>
</feature>
<dbReference type="EC" id="3.7.1.3" evidence="4 5"/>
<evidence type="ECO:0000256" key="6">
    <source>
        <dbReference type="PIRNR" id="PIRNR038800"/>
    </source>
</evidence>
<keyword evidence="1 4" id="KW-0662">Pyridine nucleotide biosynthesis</keyword>
<feature type="binding site" evidence="4">
    <location>
        <position position="97"/>
    </location>
    <ligand>
        <name>pyridoxal 5'-phosphate</name>
        <dbReference type="ChEBI" id="CHEBI:597326"/>
    </ligand>
</feature>
<evidence type="ECO:0000256" key="4">
    <source>
        <dbReference type="HAMAP-Rule" id="MF_01970"/>
    </source>
</evidence>
<dbReference type="PANTHER" id="PTHR14084">
    <property type="entry name" value="KYNURENINASE"/>
    <property type="match status" value="1"/>
</dbReference>
<dbReference type="GO" id="GO:0005737">
    <property type="term" value="C:cytoplasm"/>
    <property type="evidence" value="ECO:0007669"/>
    <property type="project" value="UniProtKB-UniRule"/>
</dbReference>
<comment type="cofactor">
    <cofactor evidence="4 6">
        <name>pyridoxal 5'-phosphate</name>
        <dbReference type="ChEBI" id="CHEBI:597326"/>
    </cofactor>
</comment>
<evidence type="ECO:0000256" key="3">
    <source>
        <dbReference type="ARBA" id="ARBA00022898"/>
    </source>
</evidence>
<keyword evidence="8" id="KW-1185">Reference proteome</keyword>
<dbReference type="GO" id="GO:0019441">
    <property type="term" value="P:L-tryptophan catabolic process to kynurenine"/>
    <property type="evidence" value="ECO:0007669"/>
    <property type="project" value="TreeGrafter"/>
</dbReference>
<sequence>MTRADVQALDREDLFAPLRNAFEIPEGVIYLDGNSLGPMQGATRRHVADVVSQQWGEGLIRSWNTHDWIDLPTKIAGKIEGLIGVPKGTVAVCDSTSINLFKVLAAALHARPSRRVILSERNNFPTDLHIAQGLIDLLADGYELRTVATDELADAINDEVAVVLLTEVNYRTGRRLDMAELTRLAHAGGALTIWDLAHSAGAFKVELAAANVDFAVGCGYKFLNGGPGAPAFAYVAPQHIKDLRQPITGWFGHATPFNFVDDYAPAPSIERMRVGTPPILSLAALDSALDIFDGVDMLALRAKADRLFEIFSSVVVPECPELELVTPLAPNQRGSQIAFRFEEAYAGVQALIAQNVIGDFRTPDIMRFGLTPLYLSHEDVWQAAHVLVKVMRDRLWDQPAYRVRAKVV</sequence>
<dbReference type="NCBIfam" id="TIGR01814">
    <property type="entry name" value="kynureninase"/>
    <property type="match status" value="1"/>
</dbReference>
<dbReference type="GO" id="GO:0043420">
    <property type="term" value="P:anthranilate metabolic process"/>
    <property type="evidence" value="ECO:0007669"/>
    <property type="project" value="TreeGrafter"/>
</dbReference>
<dbReference type="AlphaFoldDB" id="A0A936YMZ6"/>
<comment type="subunit">
    <text evidence="4 6">Homodimer.</text>
</comment>
<evidence type="ECO:0000256" key="2">
    <source>
        <dbReference type="ARBA" id="ARBA00022801"/>
    </source>
</evidence>
<reference evidence="7" key="1">
    <citation type="submission" date="2021-01" db="EMBL/GenBank/DDBJ databases">
        <title>Rhizobium sp. strain KVB221 16S ribosomal RNA gene Genome sequencing and assembly.</title>
        <authorList>
            <person name="Kang M."/>
        </authorList>
    </citation>
    <scope>NUCLEOTIDE SEQUENCE</scope>
    <source>
        <strain evidence="7">KVB221</strain>
    </source>
</reference>
<evidence type="ECO:0000313" key="8">
    <source>
        <dbReference type="Proteomes" id="UP000633219"/>
    </source>
</evidence>
<dbReference type="EMBL" id="JAEQNC010000008">
    <property type="protein sequence ID" value="MBL0373408.1"/>
    <property type="molecule type" value="Genomic_DNA"/>
</dbReference>
<comment type="catalytic activity">
    <reaction evidence="6">
        <text>3-hydroxy-L-kynurenine + H2O = 3-hydroxyanthranilate + L-alanine + H(+)</text>
        <dbReference type="Rhea" id="RHEA:25143"/>
        <dbReference type="ChEBI" id="CHEBI:15377"/>
        <dbReference type="ChEBI" id="CHEBI:15378"/>
        <dbReference type="ChEBI" id="CHEBI:36559"/>
        <dbReference type="ChEBI" id="CHEBI:57972"/>
        <dbReference type="ChEBI" id="CHEBI:58125"/>
        <dbReference type="EC" id="3.7.1.3"/>
    </reaction>
</comment>
<dbReference type="InterPro" id="IPR015421">
    <property type="entry name" value="PyrdxlP-dep_Trfase_major"/>
</dbReference>
<feature type="binding site" evidence="4">
    <location>
        <position position="276"/>
    </location>
    <ligand>
        <name>pyridoxal 5'-phosphate</name>
        <dbReference type="ChEBI" id="CHEBI:597326"/>
    </ligand>
</feature>
<dbReference type="InterPro" id="IPR015422">
    <property type="entry name" value="PyrdxlP-dep_Trfase_small"/>
</dbReference>
<evidence type="ECO:0000256" key="5">
    <source>
        <dbReference type="NCBIfam" id="TIGR01814"/>
    </source>
</evidence>
<evidence type="ECO:0000313" key="7">
    <source>
        <dbReference type="EMBL" id="MBL0373408.1"/>
    </source>
</evidence>
<dbReference type="SUPFAM" id="SSF53383">
    <property type="entry name" value="PLP-dependent transferases"/>
    <property type="match status" value="1"/>
</dbReference>
<dbReference type="HAMAP" id="MF_01970">
    <property type="entry name" value="Kynureninase"/>
    <property type="match status" value="1"/>
</dbReference>
<name>A0A936YMZ6_9HYPH</name>
<keyword evidence="2 4" id="KW-0378">Hydrolase</keyword>
<feature type="binding site" evidence="4">
    <location>
        <position position="198"/>
    </location>
    <ligand>
        <name>pyridoxal 5'-phosphate</name>
        <dbReference type="ChEBI" id="CHEBI:597326"/>
    </ligand>
</feature>
<feature type="binding site" evidence="4">
    <location>
        <position position="250"/>
    </location>
    <ligand>
        <name>pyridoxal 5'-phosphate</name>
        <dbReference type="ChEBI" id="CHEBI:597326"/>
    </ligand>
</feature>
<feature type="binding site" evidence="4">
    <location>
        <begin position="124"/>
        <end position="127"/>
    </location>
    <ligand>
        <name>pyridoxal 5'-phosphate</name>
        <dbReference type="ChEBI" id="CHEBI:597326"/>
    </ligand>
</feature>